<dbReference type="Pfam" id="PF00249">
    <property type="entry name" value="Myb_DNA-binding"/>
    <property type="match status" value="2"/>
</dbReference>
<feature type="compositionally biased region" description="Polar residues" evidence="7">
    <location>
        <begin position="156"/>
        <end position="165"/>
    </location>
</feature>
<feature type="region of interest" description="Disordered" evidence="7">
    <location>
        <begin position="1"/>
        <end position="92"/>
    </location>
</feature>
<dbReference type="CDD" id="cd00167">
    <property type="entry name" value="SANT"/>
    <property type="match status" value="1"/>
</dbReference>
<keyword evidence="5" id="KW-0539">Nucleus</keyword>
<dbReference type="PROSITE" id="PS51293">
    <property type="entry name" value="SANT"/>
    <property type="match status" value="2"/>
</dbReference>
<keyword evidence="10" id="KW-1185">Reference proteome</keyword>
<feature type="domain" description="SANT" evidence="8">
    <location>
        <begin position="759"/>
        <end position="810"/>
    </location>
</feature>
<reference evidence="9 10" key="1">
    <citation type="submission" date="2022-12" db="EMBL/GenBank/DDBJ databases">
        <title>Chromosome-scale assembly of the Ensete ventricosum genome.</title>
        <authorList>
            <person name="Dussert Y."/>
            <person name="Stocks J."/>
            <person name="Wendawek A."/>
            <person name="Woldeyes F."/>
            <person name="Nichols R.A."/>
            <person name="Borrell J.S."/>
        </authorList>
    </citation>
    <scope>NUCLEOTIDE SEQUENCE [LARGE SCALE GENOMIC DNA]</scope>
    <source>
        <strain evidence="10">cv. Maze</strain>
        <tissue evidence="9">Seeds</tissue>
    </source>
</reference>
<gene>
    <name evidence="9" type="ORF">OPV22_017137</name>
</gene>
<dbReference type="EMBL" id="JAQQAF010000005">
    <property type="protein sequence ID" value="KAJ8484652.1"/>
    <property type="molecule type" value="Genomic_DNA"/>
</dbReference>
<evidence type="ECO:0000256" key="2">
    <source>
        <dbReference type="ARBA" id="ARBA00022771"/>
    </source>
</evidence>
<feature type="compositionally biased region" description="Gly residues" evidence="7">
    <location>
        <begin position="26"/>
        <end position="37"/>
    </location>
</feature>
<dbReference type="SUPFAM" id="SSF46689">
    <property type="entry name" value="Homeodomain-like"/>
    <property type="match status" value="2"/>
</dbReference>
<dbReference type="FunFam" id="1.10.10.60:FF:000012">
    <property type="entry name" value="Metastasis-associated 1 family, member 3"/>
    <property type="match status" value="1"/>
</dbReference>
<evidence type="ECO:0000259" key="8">
    <source>
        <dbReference type="PROSITE" id="PS51293"/>
    </source>
</evidence>
<dbReference type="Gene3D" id="1.20.58.1880">
    <property type="match status" value="1"/>
</dbReference>
<sequence length="1683" mass="183147">MPPEPLPWDRKEYALKDHKKHDRGDALGGGGGGGGGSSSASRWRDPYHGPRDLPRASPRRPLSGHYRQGGSYHQVHPEDSSGHGCTPSRSDRFWFEEDGFRPLSVRYGGGCRSSSGGSSRDSRGSFRRSPYWDSGDSRQHHHDTHATAQRPVAAPISSTSQTSQKEQNEKNGGVDDSLDTGRRFDPRDNSLVSIPWKKWSRPGSLVSAKTGRSELGEAGLETGLPSGKETPMRSPVVSSLPSDEGASKKKARLGWGQGLAKYEKQKVEGSTETSVGGGKGASSDNGQQVTGISGCLSPTTSQSATCSSSPAGTEDKPCSRTVNDDNGMSQNSDIPGSTLRSFCDEVSIDLDHLEASFISSLYSLLADLFQSEDAFSGDSTFTKHSALNKLLKLKGDISNGLEKIECEIDLLEKELKSLDCDTKACSYQTSFNFANDSAAEACIQPFVGIPNESNHLKDQNVDFTQVAYVEHVPCKSLVEHGAIVEDNNVIHLETLSSKIGFGIEKLSECHSSIEDERLKSSELQQTVDSDDGGRLMVASEDGNRDYVDRGSVNACLRSDETMRGNIDSNLITSIMDSNKNASEHAWKLLGTSLPTNPLQSDIWGLVNLTACRKNDSTIREKLSIRTCQVKFKERVLTLKFKALHHLWKEDLRLLSIRKLRTKPTKRFELSNRSCQNGSHKQRSSIRSRFALPAGNLTLVPTTEIVDFTGKLLSDSLIKLYRNNLKMPALILDDKEKAYSRFVTQNGLIEDPLIFEKERALINPWSQDEKVVFMEMLAKYGKDFTRISLSLNHKTTADCIEFYYKNHKSESFKEVKKCLDLRKQQQCLRANTYLVASGNKWNHEISSASSHRLASAPIAVAHGHGTARNEKNIGSVVYGAYNDVKVPYLEGANSVNISGEERESVAADVLAGIRGALFSEAMSSCDTSSIDPSEKMNCTTAERLLTPEITQNLDEDDCSDEGCGELDSADWTDDEKSLFVQALSMYGKDFTRISSCMRRSREQCKIFFSKARKCLGLDVILQGTVNVGMPLSDTNGGRSDTDDACVAEMNSAICSTQSCSKMGVDASQSVANISYEGIAHVASTHFHVETDRSNKKDEDVLTGPDLDGGGEKVGTRHVSTVHDDKLVGEADNLASDACPKESIVDALGGTTAAQLCKVTDSADTETKVGRIANIVSPTKSLVTIRKTDPLTIACMDVQSKQLTASIVDKAGTDGSYPADGLKEVDSKASPTTEDGLSSKKSINNNFTAIGNGSLNTVPDSNAGGAPLLSGNKVNVRHRLTFGPNYQQQMHLDLLPCVPKKHHTVLLKQEDVHSIPLNSFLPDPSSICFGGPVDVSSETTLNFEEHGSKWHQNMVKREIYQQYITRNLPVNQVDHNVHILRGYPLQALNQEVKRETDLPAGEKRSLPETESKRCGVSQSNQFFMSDMHWNKSDPSHSRSSISCPSRTENHSEAELRTCVKNACSEIEEHRTGDVKLFGKILSHTCPLQKSCTSSHESNVPSSPKLDDCSTANSACMVKDGNRLVSDAGNGQAGLEDPPARTCGFWDGKRVQNGNSSLPDTTAMLAKYQGSLTGVSFYSTKDAIPSQNGGVVTDYPQSCMQQLSSDGKRIENMPELQKRNAIGIVSGFQQQGRVTPLGANMMGGGGMLVGGGGVSDPVAALKMHYAARASVGSTDMESWRGDMGGR</sequence>
<dbReference type="InterPro" id="IPR001005">
    <property type="entry name" value="SANT/Myb"/>
</dbReference>
<dbReference type="GO" id="GO:0008270">
    <property type="term" value="F:zinc ion binding"/>
    <property type="evidence" value="ECO:0007669"/>
    <property type="project" value="UniProtKB-KW"/>
</dbReference>
<feature type="region of interest" description="Disordered" evidence="7">
    <location>
        <begin position="1427"/>
        <end position="1446"/>
    </location>
</feature>
<proteinExistence type="predicted"/>
<feature type="compositionally biased region" description="Polar residues" evidence="7">
    <location>
        <begin position="320"/>
        <end position="336"/>
    </location>
</feature>
<evidence type="ECO:0000313" key="10">
    <source>
        <dbReference type="Proteomes" id="UP001222027"/>
    </source>
</evidence>
<evidence type="ECO:0000256" key="3">
    <source>
        <dbReference type="ARBA" id="ARBA00022833"/>
    </source>
</evidence>
<feature type="compositionally biased region" description="Basic and acidic residues" evidence="7">
    <location>
        <begin position="42"/>
        <end position="54"/>
    </location>
</feature>
<dbReference type="Gene3D" id="1.10.10.60">
    <property type="entry name" value="Homeodomain-like"/>
    <property type="match status" value="1"/>
</dbReference>
<feature type="region of interest" description="Disordered" evidence="7">
    <location>
        <begin position="105"/>
        <end position="252"/>
    </location>
</feature>
<feature type="compositionally biased region" description="Polar residues" evidence="7">
    <location>
        <begin position="282"/>
        <end position="311"/>
    </location>
</feature>
<evidence type="ECO:0000313" key="9">
    <source>
        <dbReference type="EMBL" id="KAJ8484652.1"/>
    </source>
</evidence>
<dbReference type="GO" id="GO:0005634">
    <property type="term" value="C:nucleus"/>
    <property type="evidence" value="ECO:0007669"/>
    <property type="project" value="UniProtKB-ARBA"/>
</dbReference>
<feature type="region of interest" description="Disordered" evidence="7">
    <location>
        <begin position="1214"/>
        <end position="1238"/>
    </location>
</feature>
<feature type="region of interest" description="Disordered" evidence="7">
    <location>
        <begin position="1088"/>
        <end position="1114"/>
    </location>
</feature>
<evidence type="ECO:0000256" key="1">
    <source>
        <dbReference type="ARBA" id="ARBA00022723"/>
    </source>
</evidence>
<dbReference type="PANTHER" id="PTHR47340">
    <property type="entry name" value="DUPLICATED HOMEODOMAIN-LIKE SUPERFAMILY PROTEIN"/>
    <property type="match status" value="1"/>
</dbReference>
<organism evidence="9 10">
    <name type="scientific">Ensete ventricosum</name>
    <name type="common">Abyssinian banana</name>
    <name type="synonym">Musa ensete</name>
    <dbReference type="NCBI Taxonomy" id="4639"/>
    <lineage>
        <taxon>Eukaryota</taxon>
        <taxon>Viridiplantae</taxon>
        <taxon>Streptophyta</taxon>
        <taxon>Embryophyta</taxon>
        <taxon>Tracheophyta</taxon>
        <taxon>Spermatophyta</taxon>
        <taxon>Magnoliopsida</taxon>
        <taxon>Liliopsida</taxon>
        <taxon>Zingiberales</taxon>
        <taxon>Musaceae</taxon>
        <taxon>Ensete</taxon>
    </lineage>
</organism>
<accession>A0AAV8QRG9</accession>
<feature type="compositionally biased region" description="Basic and acidic residues" evidence="7">
    <location>
        <begin position="7"/>
        <end position="16"/>
    </location>
</feature>
<dbReference type="SMART" id="SM00717">
    <property type="entry name" value="SANT"/>
    <property type="match status" value="2"/>
</dbReference>
<feature type="coiled-coil region" evidence="6">
    <location>
        <begin position="394"/>
        <end position="421"/>
    </location>
</feature>
<feature type="region of interest" description="Disordered" evidence="7">
    <location>
        <begin position="1393"/>
        <end position="1412"/>
    </location>
</feature>
<comment type="caution">
    <text evidence="9">The sequence shown here is derived from an EMBL/GenBank/DDBJ whole genome shotgun (WGS) entry which is preliminary data.</text>
</comment>
<keyword evidence="6" id="KW-0175">Coiled coil</keyword>
<dbReference type="InterPro" id="IPR017884">
    <property type="entry name" value="SANT_dom"/>
</dbReference>
<feature type="compositionally biased region" description="Basic and acidic residues" evidence="7">
    <location>
        <begin position="1088"/>
        <end position="1098"/>
    </location>
</feature>
<dbReference type="InterPro" id="IPR009057">
    <property type="entry name" value="Homeodomain-like_sf"/>
</dbReference>
<protein>
    <recommendedName>
        <fullName evidence="8">SANT domain-containing protein</fullName>
    </recommendedName>
</protein>
<evidence type="ECO:0000256" key="4">
    <source>
        <dbReference type="ARBA" id="ARBA00023125"/>
    </source>
</evidence>
<keyword evidence="4" id="KW-0238">DNA-binding</keyword>
<keyword evidence="3" id="KW-0862">Zinc</keyword>
<evidence type="ECO:0000256" key="7">
    <source>
        <dbReference type="SAM" id="MobiDB-lite"/>
    </source>
</evidence>
<dbReference type="GO" id="GO:0003677">
    <property type="term" value="F:DNA binding"/>
    <property type="evidence" value="ECO:0007669"/>
    <property type="project" value="UniProtKB-KW"/>
</dbReference>
<name>A0AAV8QRG9_ENSVE</name>
<feature type="region of interest" description="Disordered" evidence="7">
    <location>
        <begin position="264"/>
        <end position="336"/>
    </location>
</feature>
<evidence type="ECO:0000256" key="5">
    <source>
        <dbReference type="ARBA" id="ARBA00023242"/>
    </source>
</evidence>
<dbReference type="PANTHER" id="PTHR47340:SF1">
    <property type="entry name" value="DUPLICATED HOMEODOMAIN-LIKE SUPERFAMILY PROTEIN"/>
    <property type="match status" value="1"/>
</dbReference>
<feature type="compositionally biased region" description="Basic and acidic residues" evidence="7">
    <location>
        <begin position="166"/>
        <end position="188"/>
    </location>
</feature>
<feature type="compositionally biased region" description="Polar residues" evidence="7">
    <location>
        <begin position="1227"/>
        <end position="1238"/>
    </location>
</feature>
<feature type="domain" description="SANT" evidence="8">
    <location>
        <begin position="965"/>
        <end position="1015"/>
    </location>
</feature>
<feature type="compositionally biased region" description="Low complexity" evidence="7">
    <location>
        <begin position="1435"/>
        <end position="1444"/>
    </location>
</feature>
<keyword evidence="1" id="KW-0479">Metal-binding</keyword>
<keyword evidence="2" id="KW-0863">Zinc-finger</keyword>
<dbReference type="Proteomes" id="UP001222027">
    <property type="component" value="Unassembled WGS sequence"/>
</dbReference>
<evidence type="ECO:0000256" key="6">
    <source>
        <dbReference type="SAM" id="Coils"/>
    </source>
</evidence>
<feature type="compositionally biased region" description="Basic and acidic residues" evidence="7">
    <location>
        <begin position="1393"/>
        <end position="1411"/>
    </location>
</feature>